<feature type="compositionally biased region" description="Basic and acidic residues" evidence="1">
    <location>
        <begin position="23"/>
        <end position="33"/>
    </location>
</feature>
<protein>
    <submittedName>
        <fullName evidence="2">AAEL006078-PA</fullName>
    </submittedName>
</protein>
<dbReference type="PaxDb" id="7159-AAEL006078-PA"/>
<reference evidence="2" key="3">
    <citation type="submission" date="2012-09" db="EMBL/GenBank/DDBJ databases">
        <authorList>
            <consortium name="VectorBase"/>
        </authorList>
    </citation>
    <scope>NUCLEOTIDE SEQUENCE</scope>
    <source>
        <strain evidence="2">Liverpool</strain>
    </source>
</reference>
<dbReference type="Proteomes" id="UP000682892">
    <property type="component" value="Unassembled WGS sequence"/>
</dbReference>
<feature type="region of interest" description="Disordered" evidence="1">
    <location>
        <begin position="10"/>
        <end position="116"/>
    </location>
</feature>
<dbReference type="AlphaFoldDB" id="Q177N7"/>
<evidence type="ECO:0000313" key="3">
    <source>
        <dbReference type="Proteomes" id="UP000682892"/>
    </source>
</evidence>
<gene>
    <name evidence="2" type="ORF">AaeL_AAEL006078</name>
</gene>
<evidence type="ECO:0000256" key="1">
    <source>
        <dbReference type="SAM" id="MobiDB-lite"/>
    </source>
</evidence>
<reference evidence="2" key="2">
    <citation type="journal article" date="2007" name="Science">
        <title>Genome sequence of Aedes aegypti, a major arbovirus vector.</title>
        <authorList>
            <person name="Nene V."/>
            <person name="Wortman J.R."/>
            <person name="Lawson D."/>
            <person name="Haas B."/>
            <person name="Kodira C."/>
            <person name="Tu Z.J."/>
            <person name="Loftus B."/>
            <person name="Xi Z."/>
            <person name="Megy K."/>
            <person name="Grabherr M."/>
            <person name="Ren Q."/>
            <person name="Zdobnov E.M."/>
            <person name="Lobo N.F."/>
            <person name="Campbell K.S."/>
            <person name="Brown S.E."/>
            <person name="Bonaldo M.F."/>
            <person name="Zhu J."/>
            <person name="Sinkins S.P."/>
            <person name="Hogenkamp D.G."/>
            <person name="Amedeo P."/>
            <person name="Arensburger P."/>
            <person name="Atkinson P.W."/>
            <person name="Bidwell S."/>
            <person name="Biedler J."/>
            <person name="Birney E."/>
            <person name="Bruggner R.V."/>
            <person name="Costas J."/>
            <person name="Coy M.R."/>
            <person name="Crabtree J."/>
            <person name="Crawford M."/>
            <person name="Debruyn B."/>
            <person name="Decaprio D."/>
            <person name="Eiglmeier K."/>
            <person name="Eisenstadt E."/>
            <person name="El-Dorry H."/>
            <person name="Gelbart W.M."/>
            <person name="Gomes S.L."/>
            <person name="Hammond M."/>
            <person name="Hannick L.I."/>
            <person name="Hogan J.R."/>
            <person name="Holmes M.H."/>
            <person name="Jaffe D."/>
            <person name="Johnston J.S."/>
            <person name="Kennedy R.C."/>
            <person name="Koo H."/>
            <person name="Kravitz S."/>
            <person name="Kriventseva E.V."/>
            <person name="Kulp D."/>
            <person name="Labutti K."/>
            <person name="Lee E."/>
            <person name="Li S."/>
            <person name="Lovin D.D."/>
            <person name="Mao C."/>
            <person name="Mauceli E."/>
            <person name="Menck C.F."/>
            <person name="Miller J.R."/>
            <person name="Montgomery P."/>
            <person name="Mori A."/>
            <person name="Nascimento A.L."/>
            <person name="Naveira H.F."/>
            <person name="Nusbaum C."/>
            <person name="O'leary S."/>
            <person name="Orvis J."/>
            <person name="Pertea M."/>
            <person name="Quesneville H."/>
            <person name="Reidenbach K.R."/>
            <person name="Rogers Y.H."/>
            <person name="Roth C.W."/>
            <person name="Schneider J.R."/>
            <person name="Schatz M."/>
            <person name="Shumway M."/>
            <person name="Stanke M."/>
            <person name="Stinson E.O."/>
            <person name="Tubio J.M."/>
            <person name="Vanzee J.P."/>
            <person name="Verjovski-Almeida S."/>
            <person name="Werner D."/>
            <person name="White O."/>
            <person name="Wyder S."/>
            <person name="Zeng Q."/>
            <person name="Zhao Q."/>
            <person name="Zhao Y."/>
            <person name="Hill C.A."/>
            <person name="Raikhel A.S."/>
            <person name="Soares M.B."/>
            <person name="Knudson D.L."/>
            <person name="Lee N.H."/>
            <person name="Galagan J."/>
            <person name="Salzberg S.L."/>
            <person name="Paulsen I.T."/>
            <person name="Dimopoulos G."/>
            <person name="Collins F.H."/>
            <person name="Birren B."/>
            <person name="Fraser-Liggett C.M."/>
            <person name="Severson D.W."/>
        </authorList>
    </citation>
    <scope>NUCLEOTIDE SEQUENCE [LARGE SCALE GENOMIC DNA]</scope>
    <source>
        <strain evidence="2">Liverpool</strain>
    </source>
</reference>
<organism evidence="2 3">
    <name type="scientific">Aedes aegypti</name>
    <name type="common">Yellowfever mosquito</name>
    <name type="synonym">Culex aegypti</name>
    <dbReference type="NCBI Taxonomy" id="7159"/>
    <lineage>
        <taxon>Eukaryota</taxon>
        <taxon>Metazoa</taxon>
        <taxon>Ecdysozoa</taxon>
        <taxon>Arthropoda</taxon>
        <taxon>Hexapoda</taxon>
        <taxon>Insecta</taxon>
        <taxon>Pterygota</taxon>
        <taxon>Neoptera</taxon>
        <taxon>Endopterygota</taxon>
        <taxon>Diptera</taxon>
        <taxon>Nematocera</taxon>
        <taxon>Culicoidea</taxon>
        <taxon>Culicidae</taxon>
        <taxon>Culicinae</taxon>
        <taxon>Aedini</taxon>
        <taxon>Aedes</taxon>
        <taxon>Stegomyia</taxon>
    </lineage>
</organism>
<reference evidence="2" key="1">
    <citation type="submission" date="2005-10" db="EMBL/GenBank/DDBJ databases">
        <authorList>
            <person name="Loftus B.J."/>
            <person name="Nene V.M."/>
            <person name="Hannick L.I."/>
            <person name="Bidwell S."/>
            <person name="Haas B."/>
            <person name="Amedeo P."/>
            <person name="Orvis J."/>
            <person name="Wortman J.R."/>
            <person name="White O.R."/>
            <person name="Salzberg S."/>
            <person name="Shumway M."/>
            <person name="Koo H."/>
            <person name="Zhao Y."/>
            <person name="Holmes M."/>
            <person name="Miller J."/>
            <person name="Schatz M."/>
            <person name="Pop M."/>
            <person name="Pai G."/>
            <person name="Utterback T."/>
            <person name="Rogers Y.-H."/>
            <person name="Kravitz S."/>
            <person name="Fraser C.M."/>
        </authorList>
    </citation>
    <scope>NUCLEOTIDE SEQUENCE</scope>
    <source>
        <strain evidence="2">Liverpool</strain>
    </source>
</reference>
<accession>Q177N7</accession>
<evidence type="ECO:0000313" key="2">
    <source>
        <dbReference type="EMBL" id="EAT42383.1"/>
    </source>
</evidence>
<dbReference type="HOGENOM" id="CLU_944020_0_0_1"/>
<sequence length="295" mass="32056">MVAWTIEQYKSEERSYSRTSSQKVRDWLSRERNANQLSGGAPPNPTTSGVQGLIVPESADKSAPRKVVAVDFPPELTKPTTAASKGGAHNVGAGQVPPSSSTPQFSREHVSPSEALGQRTSISRIPMDISEFVPARNRAANPMTYGEQEINAHSTSANFRDAVDPQRLAYEQQNTNFPAQSYYNTGHPSKQRGFVPDTVDNTTVGPTPTQIAARQQLERYTASYTDYWTKPDPTKSTPPPCPPTLNFNGEAPRAPPEPLEYIPSPPVVGPGGFMTIGAVIHCTNGRHSSTRDLEI</sequence>
<name>Q177N7_AEDAE</name>
<dbReference type="EMBL" id="CH477373">
    <property type="protein sequence ID" value="EAT42383.1"/>
    <property type="molecule type" value="Genomic_DNA"/>
</dbReference>
<proteinExistence type="predicted"/>